<feature type="signal peptide" evidence="5">
    <location>
        <begin position="1"/>
        <end position="23"/>
    </location>
</feature>
<keyword evidence="5" id="KW-0732">Signal</keyword>
<evidence type="ECO:0000256" key="2">
    <source>
        <dbReference type="ARBA" id="ARBA00011901"/>
    </source>
</evidence>
<feature type="domain" description="SH3b" evidence="6">
    <location>
        <begin position="202"/>
        <end position="273"/>
    </location>
</feature>
<evidence type="ECO:0000256" key="5">
    <source>
        <dbReference type="SAM" id="SignalP"/>
    </source>
</evidence>
<dbReference type="Gene3D" id="3.40.80.10">
    <property type="entry name" value="Peptidoglycan recognition protein-like"/>
    <property type="match status" value="1"/>
</dbReference>
<dbReference type="SMART" id="SM00644">
    <property type="entry name" value="Ami_2"/>
    <property type="match status" value="1"/>
</dbReference>
<sequence length="276" mass="29664">MKMYSTWALSCALLFTASHLVLGQDEPGVLWIPSPHYTTGRAGAGVAKWLIIHGTAGGSSAEGIGAWFQNPSSQVSAHYVVDQQGVTAQCVREKDTAWANGRIEAGADPWWTTNPNAVTISIEHVKSATDNSNELTAAQRQASYRLIRNIIARNPGIKAAWADSTGGITGHYSISPISRERCPGPFPWSEMFEAIGGSGDAQCIGTVTVDALNVRSQPNTQGSVVATLYNGQSVTITERVTGENVSGNTGWFRVAQGYVSAYYIALRDPKPEWCFK</sequence>
<comment type="catalytic activity">
    <reaction evidence="1">
        <text>Hydrolyzes the link between N-acetylmuramoyl residues and L-amino acid residues in certain cell-wall glycopeptides.</text>
        <dbReference type="EC" id="3.5.1.28"/>
    </reaction>
</comment>
<evidence type="ECO:0000313" key="8">
    <source>
        <dbReference type="Proteomes" id="UP001642540"/>
    </source>
</evidence>
<gene>
    <name evidence="7" type="ORF">ODALV1_LOCUS11943</name>
</gene>
<dbReference type="Proteomes" id="UP001642540">
    <property type="component" value="Unassembled WGS sequence"/>
</dbReference>
<evidence type="ECO:0000256" key="3">
    <source>
        <dbReference type="ARBA" id="ARBA00022801"/>
    </source>
</evidence>
<dbReference type="EMBL" id="CAXLJM020000036">
    <property type="protein sequence ID" value="CAL8105059.1"/>
    <property type="molecule type" value="Genomic_DNA"/>
</dbReference>
<reference evidence="7 8" key="1">
    <citation type="submission" date="2024-08" db="EMBL/GenBank/DDBJ databases">
        <authorList>
            <person name="Cucini C."/>
            <person name="Frati F."/>
        </authorList>
    </citation>
    <scope>NUCLEOTIDE SEQUENCE [LARGE SCALE GENOMIC DNA]</scope>
</reference>
<evidence type="ECO:0000259" key="6">
    <source>
        <dbReference type="PROSITE" id="PS51781"/>
    </source>
</evidence>
<comment type="caution">
    <text evidence="7">The sequence shown here is derived from an EMBL/GenBank/DDBJ whole genome shotgun (WGS) entry which is preliminary data.</text>
</comment>
<organism evidence="7 8">
    <name type="scientific">Orchesella dallaii</name>
    <dbReference type="NCBI Taxonomy" id="48710"/>
    <lineage>
        <taxon>Eukaryota</taxon>
        <taxon>Metazoa</taxon>
        <taxon>Ecdysozoa</taxon>
        <taxon>Arthropoda</taxon>
        <taxon>Hexapoda</taxon>
        <taxon>Collembola</taxon>
        <taxon>Entomobryomorpha</taxon>
        <taxon>Entomobryoidea</taxon>
        <taxon>Orchesellidae</taxon>
        <taxon>Orchesellinae</taxon>
        <taxon>Orchesella</taxon>
    </lineage>
</organism>
<keyword evidence="3" id="KW-0378">Hydrolase</keyword>
<keyword evidence="8" id="KW-1185">Reference proteome</keyword>
<proteinExistence type="predicted"/>
<dbReference type="InterPro" id="IPR003646">
    <property type="entry name" value="SH3-like_bac-type"/>
</dbReference>
<dbReference type="PANTHER" id="PTHR30417">
    <property type="entry name" value="N-ACETYLMURAMOYL-L-ALANINE AMIDASE AMID"/>
    <property type="match status" value="1"/>
</dbReference>
<dbReference type="InterPro" id="IPR002502">
    <property type="entry name" value="Amidase_domain"/>
</dbReference>
<dbReference type="InterPro" id="IPR051206">
    <property type="entry name" value="NAMLAA_amidase_2"/>
</dbReference>
<dbReference type="Gene3D" id="2.30.30.40">
    <property type="entry name" value="SH3 Domains"/>
    <property type="match status" value="1"/>
</dbReference>
<dbReference type="InterPro" id="IPR036505">
    <property type="entry name" value="Amidase/PGRP_sf"/>
</dbReference>
<dbReference type="SUPFAM" id="SSF55846">
    <property type="entry name" value="N-acetylmuramoyl-L-alanine amidase-like"/>
    <property type="match status" value="1"/>
</dbReference>
<evidence type="ECO:0000256" key="1">
    <source>
        <dbReference type="ARBA" id="ARBA00001561"/>
    </source>
</evidence>
<evidence type="ECO:0000256" key="4">
    <source>
        <dbReference type="ARBA" id="ARBA00023316"/>
    </source>
</evidence>
<accession>A0ABP1QL82</accession>
<dbReference type="CDD" id="cd06583">
    <property type="entry name" value="PGRP"/>
    <property type="match status" value="1"/>
</dbReference>
<dbReference type="EC" id="3.5.1.28" evidence="2"/>
<keyword evidence="4" id="KW-0961">Cell wall biogenesis/degradation</keyword>
<feature type="chain" id="PRO_5045552033" description="N-acetylmuramoyl-L-alanine amidase" evidence="5">
    <location>
        <begin position="24"/>
        <end position="276"/>
    </location>
</feature>
<dbReference type="PANTHER" id="PTHR30417:SF1">
    <property type="entry name" value="N-ACETYLMURAMOYL-L-ALANINE AMIDASE AMID"/>
    <property type="match status" value="1"/>
</dbReference>
<dbReference type="PROSITE" id="PS51781">
    <property type="entry name" value="SH3B"/>
    <property type="match status" value="1"/>
</dbReference>
<name>A0ABP1QL82_9HEXA</name>
<protein>
    <recommendedName>
        <fullName evidence="2">N-acetylmuramoyl-L-alanine amidase</fullName>
        <ecNumber evidence="2">3.5.1.28</ecNumber>
    </recommendedName>
</protein>
<evidence type="ECO:0000313" key="7">
    <source>
        <dbReference type="EMBL" id="CAL8105059.1"/>
    </source>
</evidence>
<dbReference type="Pfam" id="PF08239">
    <property type="entry name" value="SH3_3"/>
    <property type="match status" value="1"/>
</dbReference>
<dbReference type="Pfam" id="PF01510">
    <property type="entry name" value="Amidase_2"/>
    <property type="match status" value="1"/>
</dbReference>